<dbReference type="HAMAP" id="MF_00208">
    <property type="entry name" value="MurE"/>
    <property type="match status" value="1"/>
</dbReference>
<feature type="domain" description="Mur ligase N-terminal catalytic" evidence="10">
    <location>
        <begin position="54"/>
        <end position="136"/>
    </location>
</feature>
<dbReference type="GO" id="GO:0016874">
    <property type="term" value="F:ligase activity"/>
    <property type="evidence" value="ECO:0007669"/>
    <property type="project" value="UniProtKB-KW"/>
</dbReference>
<evidence type="ECO:0000259" key="11">
    <source>
        <dbReference type="Pfam" id="PF02875"/>
    </source>
</evidence>
<comment type="function">
    <text evidence="7">Catalyzes the addition of meso-diaminopimelic acid to the nucleotide precursor UDP-N-acetylmuramoyl-L-alanyl-D-glutamate (UMAG) in the biosynthesis of bacterial cell-wall peptidoglycan.</text>
</comment>
<keyword evidence="2 7" id="KW-0132">Cell division</keyword>
<evidence type="ECO:0000259" key="10">
    <source>
        <dbReference type="Pfam" id="PF01225"/>
    </source>
</evidence>
<comment type="similarity">
    <text evidence="1 7">Belongs to the MurCDEF family. MurE subfamily.</text>
</comment>
<keyword evidence="7 13" id="KW-0436">Ligase</keyword>
<evidence type="ECO:0000256" key="5">
    <source>
        <dbReference type="ARBA" id="ARBA00023306"/>
    </source>
</evidence>
<dbReference type="Proteomes" id="UP001500979">
    <property type="component" value="Unassembled WGS sequence"/>
</dbReference>
<evidence type="ECO:0000256" key="2">
    <source>
        <dbReference type="ARBA" id="ARBA00022618"/>
    </source>
</evidence>
<evidence type="ECO:0000256" key="9">
    <source>
        <dbReference type="SAM" id="MobiDB-lite"/>
    </source>
</evidence>
<feature type="binding site" evidence="7">
    <location>
        <begin position="151"/>
        <end position="157"/>
    </location>
    <ligand>
        <name>ATP</name>
        <dbReference type="ChEBI" id="CHEBI:30616"/>
    </ligand>
</feature>
<comment type="PTM">
    <text evidence="7">Carboxylation is probably crucial for Mg(2+) binding and, consequently, for the gamma-phosphate positioning of ATP.</text>
</comment>
<feature type="domain" description="Mur ligase C-terminal" evidence="11">
    <location>
        <begin position="367"/>
        <end position="498"/>
    </location>
</feature>
<comment type="caution">
    <text evidence="13">The sequence shown here is derived from an EMBL/GenBank/DDBJ whole genome shotgun (WGS) entry which is preliminary data.</text>
</comment>
<keyword evidence="7" id="KW-0460">Magnesium</keyword>
<evidence type="ECO:0000313" key="14">
    <source>
        <dbReference type="Proteomes" id="UP001500979"/>
    </source>
</evidence>
<dbReference type="EMBL" id="BAAAUX010000007">
    <property type="protein sequence ID" value="GAA2782247.1"/>
    <property type="molecule type" value="Genomic_DNA"/>
</dbReference>
<evidence type="ECO:0000256" key="4">
    <source>
        <dbReference type="ARBA" id="ARBA00022984"/>
    </source>
</evidence>
<evidence type="ECO:0000256" key="7">
    <source>
        <dbReference type="HAMAP-Rule" id="MF_00208"/>
    </source>
</evidence>
<dbReference type="PANTHER" id="PTHR23135">
    <property type="entry name" value="MUR LIGASE FAMILY MEMBER"/>
    <property type="match status" value="1"/>
</dbReference>
<dbReference type="Pfam" id="PF02875">
    <property type="entry name" value="Mur_ligase_C"/>
    <property type="match status" value="1"/>
</dbReference>
<comment type="cofactor">
    <cofactor evidence="7">
        <name>Mg(2+)</name>
        <dbReference type="ChEBI" id="CHEBI:18420"/>
    </cofactor>
</comment>
<feature type="short sequence motif" description="Meso-diaminopimelate recognition motif" evidence="7">
    <location>
        <begin position="440"/>
        <end position="443"/>
    </location>
</feature>
<dbReference type="InterPro" id="IPR000713">
    <property type="entry name" value="Mur_ligase_N"/>
</dbReference>
<dbReference type="PANTHER" id="PTHR23135:SF4">
    <property type="entry name" value="UDP-N-ACETYLMURAMOYL-L-ALANYL-D-GLUTAMATE--2,6-DIAMINOPIMELATE LIGASE MURE HOMOLOG, CHLOROPLASTIC"/>
    <property type="match status" value="1"/>
</dbReference>
<feature type="binding site" evidence="7">
    <location>
        <position position="416"/>
    </location>
    <ligand>
        <name>meso-2,6-diaminopimelate</name>
        <dbReference type="ChEBI" id="CHEBI:57791"/>
    </ligand>
</feature>
<evidence type="ECO:0000256" key="6">
    <source>
        <dbReference type="ARBA" id="ARBA00023316"/>
    </source>
</evidence>
<comment type="pathway">
    <text evidence="7 8">Cell wall biogenesis; peptidoglycan biosynthesis.</text>
</comment>
<dbReference type="InterPro" id="IPR005761">
    <property type="entry name" value="UDP-N-AcMur-Glu-dNH2Pim_ligase"/>
</dbReference>
<keyword evidence="7" id="KW-0963">Cytoplasm</keyword>
<feature type="binding site" evidence="7">
    <location>
        <position position="220"/>
    </location>
    <ligand>
        <name>UDP-N-acetyl-alpha-D-muramoyl-L-alanyl-D-glutamate</name>
        <dbReference type="ChEBI" id="CHEBI:83900"/>
    </ligand>
</feature>
<gene>
    <name evidence="7" type="primary">murE</name>
    <name evidence="13" type="ORF">GCM10010470_15280</name>
</gene>
<sequence>MVPVACCDVPSAVATAPPRPKSVEPVDTEKLAGLIGARIAAVPGQDPSAPRSVTGATLRAQHVRPGDLFAALPGTRVHGADFAGTALDAGATAVLTDETGVVRAGLLEHPEVTAGRVALLVHDDPRAVLGSAAAAIYGHPSEKLSILGVTGTSGKTTTTYLLESALAAAGFTTGLIGTVETRIAGERLDSAFTTPEAPDLQALLAVMVEQGVTHVPMEVSSHALALGRVAGTRFAVGGFTNLSQDHLDFHRDLDDYFGAKALLFDGRSEREVVCVDTEWGERLVGPGTITVSTTGDATWTATEVTAYPTGEQEFTAHGPDGLELRMRLRLPGPFNIANALLAIGVLHAARVPVEAIERGLAEVDVPGRMERVALGQDFTAVVDYSHKPGAVSAVLDAARAQAAGRVIVVLGCGGDRDVAKRPLMGEAAARRSELLIVTDDNPRSEDPAEIRAAMLAGAAEVPAAERGEVVEIGDRREAIAEAVRRASGGDVVVVAGKGHETGQEVAGVVHPFSDREELAAALRRRLGGPSNGAHRDAPRVPGAGARQDNSGSPRDNSGAGAPQNTEEAR</sequence>
<evidence type="ECO:0000256" key="1">
    <source>
        <dbReference type="ARBA" id="ARBA00005898"/>
    </source>
</evidence>
<dbReference type="SUPFAM" id="SSF53623">
    <property type="entry name" value="MurD-like peptide ligases, catalytic domain"/>
    <property type="match status" value="1"/>
</dbReference>
<comment type="caution">
    <text evidence="7">Lacks conserved residue(s) required for the propagation of feature annotation.</text>
</comment>
<feature type="domain" description="Mur ligase central" evidence="12">
    <location>
        <begin position="149"/>
        <end position="345"/>
    </location>
</feature>
<keyword evidence="7" id="KW-0547">Nucleotide-binding</keyword>
<dbReference type="SUPFAM" id="SSF53244">
    <property type="entry name" value="MurD-like peptide ligases, peptide-binding domain"/>
    <property type="match status" value="1"/>
</dbReference>
<dbReference type="NCBIfam" id="TIGR01085">
    <property type="entry name" value="murE"/>
    <property type="match status" value="1"/>
</dbReference>
<feature type="binding site" evidence="7">
    <location>
        <begin position="440"/>
        <end position="443"/>
    </location>
    <ligand>
        <name>meso-2,6-diaminopimelate</name>
        <dbReference type="ChEBI" id="CHEBI:57791"/>
    </ligand>
</feature>
<feature type="binding site" evidence="7">
    <location>
        <position position="58"/>
    </location>
    <ligand>
        <name>UDP-N-acetyl-alpha-D-muramoyl-L-alanyl-D-glutamate</name>
        <dbReference type="ChEBI" id="CHEBI:83900"/>
    </ligand>
</feature>
<feature type="binding site" evidence="7">
    <location>
        <position position="496"/>
    </location>
    <ligand>
        <name>meso-2,6-diaminopimelate</name>
        <dbReference type="ChEBI" id="CHEBI:57791"/>
    </ligand>
</feature>
<dbReference type="SUPFAM" id="SSF63418">
    <property type="entry name" value="MurE/MurF N-terminal domain"/>
    <property type="match status" value="1"/>
</dbReference>
<evidence type="ECO:0000259" key="12">
    <source>
        <dbReference type="Pfam" id="PF08245"/>
    </source>
</evidence>
<dbReference type="InterPro" id="IPR036565">
    <property type="entry name" value="Mur-like_cat_sf"/>
</dbReference>
<keyword evidence="5 7" id="KW-0131">Cell cycle</keyword>
<dbReference type="InterPro" id="IPR035911">
    <property type="entry name" value="MurE/MurF_N"/>
</dbReference>
<protein>
    <recommendedName>
        <fullName evidence="7">UDP-N-acetylmuramoyl-L-alanyl-D-glutamate--2,6-diaminopimelate ligase</fullName>
        <ecNumber evidence="7">6.3.2.13</ecNumber>
    </recommendedName>
    <alternativeName>
        <fullName evidence="7">Meso-A2pm-adding enzyme</fullName>
    </alternativeName>
    <alternativeName>
        <fullName evidence="7">Meso-diaminopimelate-adding enzyme</fullName>
    </alternativeName>
    <alternativeName>
        <fullName evidence="7">UDP-MurNAc-L-Ala-D-Glu:meso-diaminopimelate ligase</fullName>
    </alternativeName>
    <alternativeName>
        <fullName evidence="7">UDP-MurNAc-tripeptide synthetase</fullName>
    </alternativeName>
    <alternativeName>
        <fullName evidence="7">UDP-N-acetylmuramyl-tripeptide synthetase</fullName>
    </alternativeName>
</protein>
<proteinExistence type="inferred from homology"/>
<dbReference type="InterPro" id="IPR004101">
    <property type="entry name" value="Mur_ligase_C"/>
</dbReference>
<keyword evidence="4 7" id="KW-0573">Peptidoglycan synthesis</keyword>
<dbReference type="EC" id="6.3.2.13" evidence="7"/>
<accession>A0ABN3V7L8</accession>
<dbReference type="Gene3D" id="3.90.190.20">
    <property type="entry name" value="Mur ligase, C-terminal domain"/>
    <property type="match status" value="1"/>
</dbReference>
<feature type="binding site" evidence="7">
    <location>
        <position position="228"/>
    </location>
    <ligand>
        <name>UDP-N-acetyl-alpha-D-muramoyl-L-alanyl-D-glutamate</name>
        <dbReference type="ChEBI" id="CHEBI:83900"/>
    </ligand>
</feature>
<dbReference type="InterPro" id="IPR036615">
    <property type="entry name" value="Mur_ligase_C_dom_sf"/>
</dbReference>
<reference evidence="13 14" key="1">
    <citation type="journal article" date="2019" name="Int. J. Syst. Evol. Microbiol.">
        <title>The Global Catalogue of Microorganisms (GCM) 10K type strain sequencing project: providing services to taxonomists for standard genome sequencing and annotation.</title>
        <authorList>
            <consortium name="The Broad Institute Genomics Platform"/>
            <consortium name="The Broad Institute Genome Sequencing Center for Infectious Disease"/>
            <person name="Wu L."/>
            <person name="Ma J."/>
        </authorList>
    </citation>
    <scope>NUCLEOTIDE SEQUENCE [LARGE SCALE GENOMIC DNA]</scope>
    <source>
        <strain evidence="13 14">JCM 9383</strain>
    </source>
</reference>
<dbReference type="NCBIfam" id="NF001126">
    <property type="entry name" value="PRK00139.1-4"/>
    <property type="match status" value="1"/>
</dbReference>
<dbReference type="Pfam" id="PF01225">
    <property type="entry name" value="Mur_ligase"/>
    <property type="match status" value="1"/>
</dbReference>
<dbReference type="Gene3D" id="3.40.1390.10">
    <property type="entry name" value="MurE/MurF, N-terminal domain"/>
    <property type="match status" value="1"/>
</dbReference>
<comment type="catalytic activity">
    <reaction evidence="7">
        <text>UDP-N-acetyl-alpha-D-muramoyl-L-alanyl-D-glutamate + meso-2,6-diaminopimelate + ATP = UDP-N-acetyl-alpha-D-muramoyl-L-alanyl-gamma-D-glutamyl-meso-2,6-diaminopimelate + ADP + phosphate + H(+)</text>
        <dbReference type="Rhea" id="RHEA:23676"/>
        <dbReference type="ChEBI" id="CHEBI:15378"/>
        <dbReference type="ChEBI" id="CHEBI:30616"/>
        <dbReference type="ChEBI" id="CHEBI:43474"/>
        <dbReference type="ChEBI" id="CHEBI:57791"/>
        <dbReference type="ChEBI" id="CHEBI:83900"/>
        <dbReference type="ChEBI" id="CHEBI:83905"/>
        <dbReference type="ChEBI" id="CHEBI:456216"/>
        <dbReference type="EC" id="6.3.2.13"/>
    </reaction>
</comment>
<dbReference type="NCBIfam" id="NF001124">
    <property type="entry name" value="PRK00139.1-2"/>
    <property type="match status" value="1"/>
</dbReference>
<feature type="binding site" evidence="7">
    <location>
        <position position="500"/>
    </location>
    <ligand>
        <name>meso-2,6-diaminopimelate</name>
        <dbReference type="ChEBI" id="CHEBI:57791"/>
    </ligand>
</feature>
<keyword evidence="3 7" id="KW-0133">Cell shape</keyword>
<keyword evidence="14" id="KW-1185">Reference proteome</keyword>
<feature type="region of interest" description="Disordered" evidence="9">
    <location>
        <begin position="523"/>
        <end position="569"/>
    </location>
</feature>
<dbReference type="InterPro" id="IPR013221">
    <property type="entry name" value="Mur_ligase_cen"/>
</dbReference>
<organism evidence="13 14">
    <name type="scientific">Saccharopolyspora taberi</name>
    <dbReference type="NCBI Taxonomy" id="60895"/>
    <lineage>
        <taxon>Bacteria</taxon>
        <taxon>Bacillati</taxon>
        <taxon>Actinomycetota</taxon>
        <taxon>Actinomycetes</taxon>
        <taxon>Pseudonocardiales</taxon>
        <taxon>Pseudonocardiaceae</taxon>
        <taxon>Saccharopolyspora</taxon>
    </lineage>
</organism>
<comment type="subcellular location">
    <subcellularLocation>
        <location evidence="7 8">Cytoplasm</location>
    </subcellularLocation>
</comment>
<evidence type="ECO:0000256" key="3">
    <source>
        <dbReference type="ARBA" id="ARBA00022960"/>
    </source>
</evidence>
<dbReference type="Pfam" id="PF08245">
    <property type="entry name" value="Mur_ligase_M"/>
    <property type="match status" value="1"/>
</dbReference>
<evidence type="ECO:0000256" key="8">
    <source>
        <dbReference type="RuleBase" id="RU004135"/>
    </source>
</evidence>
<feature type="modified residue" description="N6-carboxylysine" evidence="7">
    <location>
        <position position="260"/>
    </location>
</feature>
<evidence type="ECO:0000313" key="13">
    <source>
        <dbReference type="EMBL" id="GAA2782247.1"/>
    </source>
</evidence>
<keyword evidence="7" id="KW-0067">ATP-binding</keyword>
<keyword evidence="6 7" id="KW-0961">Cell wall biogenesis/degradation</keyword>
<name>A0ABN3V7L8_9PSEU</name>
<feature type="binding site" evidence="7">
    <location>
        <begin position="193"/>
        <end position="194"/>
    </location>
    <ligand>
        <name>UDP-N-acetyl-alpha-D-muramoyl-L-alanyl-D-glutamate</name>
        <dbReference type="ChEBI" id="CHEBI:83900"/>
    </ligand>
</feature>
<dbReference type="Gene3D" id="3.40.1190.10">
    <property type="entry name" value="Mur-like, catalytic domain"/>
    <property type="match status" value="1"/>
</dbReference>